<dbReference type="PANTHER" id="PTHR31987:SF1">
    <property type="entry name" value="GLUTAMINASE A"/>
    <property type="match status" value="1"/>
</dbReference>
<gene>
    <name evidence="3" type="ORF">M406DRAFT_348292</name>
</gene>
<name>A0A9P4XUD3_CRYP1</name>
<dbReference type="InterPro" id="IPR032514">
    <property type="entry name" value="GtaA_central"/>
</dbReference>
<protein>
    <submittedName>
        <fullName evidence="3">DUF1793-domain-containing protein</fullName>
    </submittedName>
</protein>
<comment type="caution">
    <text evidence="3">The sequence shown here is derived from an EMBL/GenBank/DDBJ whole genome shotgun (WGS) entry which is preliminary data.</text>
</comment>
<feature type="domain" description="Glutaminase A central" evidence="1">
    <location>
        <begin position="339"/>
        <end position="683"/>
    </location>
</feature>
<dbReference type="GO" id="GO:0005975">
    <property type="term" value="P:carbohydrate metabolic process"/>
    <property type="evidence" value="ECO:0007669"/>
    <property type="project" value="InterPro"/>
</dbReference>
<dbReference type="GeneID" id="63839505"/>
<dbReference type="AlphaFoldDB" id="A0A9P4XUD3"/>
<dbReference type="Pfam" id="PF17168">
    <property type="entry name" value="DUF5127"/>
    <property type="match status" value="1"/>
</dbReference>
<keyword evidence="4" id="KW-1185">Reference proteome</keyword>
<dbReference type="EMBL" id="MU032352">
    <property type="protein sequence ID" value="KAF3760830.1"/>
    <property type="molecule type" value="Genomic_DNA"/>
</dbReference>
<dbReference type="InterPro" id="IPR052743">
    <property type="entry name" value="Glutaminase_GtaA"/>
</dbReference>
<dbReference type="Pfam" id="PF16335">
    <property type="entry name" value="GtaA_6_Hairpin"/>
    <property type="match status" value="1"/>
</dbReference>
<dbReference type="Proteomes" id="UP000803844">
    <property type="component" value="Unassembled WGS sequence"/>
</dbReference>
<dbReference type="SUPFAM" id="SSF48208">
    <property type="entry name" value="Six-hairpin glycosidases"/>
    <property type="match status" value="1"/>
</dbReference>
<proteinExistence type="predicted"/>
<evidence type="ECO:0000313" key="3">
    <source>
        <dbReference type="EMBL" id="KAF3760830.1"/>
    </source>
</evidence>
<accession>A0A9P4XUD3</accession>
<dbReference type="InterPro" id="IPR008928">
    <property type="entry name" value="6-hairpin_glycosidase_sf"/>
</dbReference>
<reference evidence="3" key="1">
    <citation type="journal article" date="2020" name="Phytopathology">
        <title>Genome sequence of the chestnut blight fungus Cryphonectria parasitica EP155: A fundamental resource for an archetypical invasive plant pathogen.</title>
        <authorList>
            <person name="Crouch J.A."/>
            <person name="Dawe A."/>
            <person name="Aerts A."/>
            <person name="Barry K."/>
            <person name="Churchill A.C.L."/>
            <person name="Grimwood J."/>
            <person name="Hillman B."/>
            <person name="Milgroom M.G."/>
            <person name="Pangilinan J."/>
            <person name="Smith M."/>
            <person name="Salamov A."/>
            <person name="Schmutz J."/>
            <person name="Yadav J."/>
            <person name="Grigoriev I.V."/>
            <person name="Nuss D."/>
        </authorList>
    </citation>
    <scope>NUCLEOTIDE SEQUENCE</scope>
    <source>
        <strain evidence="3">EP155</strain>
    </source>
</reference>
<dbReference type="RefSeq" id="XP_040771809.1">
    <property type="nucleotide sequence ID" value="XM_040922376.1"/>
</dbReference>
<organism evidence="3 4">
    <name type="scientific">Cryphonectria parasitica (strain ATCC 38755 / EP155)</name>
    <dbReference type="NCBI Taxonomy" id="660469"/>
    <lineage>
        <taxon>Eukaryota</taxon>
        <taxon>Fungi</taxon>
        <taxon>Dikarya</taxon>
        <taxon>Ascomycota</taxon>
        <taxon>Pezizomycotina</taxon>
        <taxon>Sordariomycetes</taxon>
        <taxon>Sordariomycetidae</taxon>
        <taxon>Diaporthales</taxon>
        <taxon>Cryphonectriaceae</taxon>
        <taxon>Cryphonectria-Endothia species complex</taxon>
        <taxon>Cryphonectria</taxon>
    </lineage>
</organism>
<dbReference type="InterPro" id="IPR033433">
    <property type="entry name" value="GtaA_N"/>
</dbReference>
<dbReference type="OrthoDB" id="431715at2759"/>
<sequence>MHPTQVAATAAALFGGISQAIDFSPARPPAWPLAVRSPYLSTWLDGTSGGSLAGNWPTFWNGQVTALQGFVAVDGEVFNWAGAAAGPSLANQTSATYTSTSTVFTFDVLGKVTLTATFLSPVYPNDLVKQSLQYSYIDVAVVSSDGDSHDVQIYADVTGEWASGYDNTLDIVWSHGSINGVSYHTFNLTDQEVFVENDQQAGWGTWFFSTADDDGLTWQIAEDTVVRPQFESNQTLLDTEDTNYRAIDDDWPTFGFAKDLGSVSDTSASVLFTIGLSQEAIINFAETSSTGNTMTALWLTEYDSGEEAMAAFYNDYSTAVTDSAAVDSQVSTDSSAAGGSNLTTITSLAVRQVFGAVAPGVGTEQTYLFMKEISSDGDTNTADVIYPAMPILLYFNETLLKLLLDPLYVNQESGLYPNTYAEHDLGVWPNALGYPEGNDEEMPLEECGNMLIMTLAYAQRSGDTDYLSKHFPKLEQWAGYLVNESLIPANQISTDDFAGSLANQTNLALKGIIALKAMGQMGELIGNSSAKSYYGGVADDYLPQWVVYGLNNDSTLPHTMLNYNNQSSWGNLYNLYADSLLGLDFVYDYIYTDQSNYYPTVVDTYGLPLDTRHDWVKGDWMMFSAAIAESSTQSLLIDLLAYWIENTSETTAFGDLWDGETSGYVTTAEFKARPVMGGSFALLVLSSS</sequence>
<evidence type="ECO:0000259" key="1">
    <source>
        <dbReference type="Pfam" id="PF16335"/>
    </source>
</evidence>
<feature type="domain" description="Glutaminase A N-terminal" evidence="2">
    <location>
        <begin position="100"/>
        <end position="333"/>
    </location>
</feature>
<evidence type="ECO:0000313" key="4">
    <source>
        <dbReference type="Proteomes" id="UP000803844"/>
    </source>
</evidence>
<dbReference type="PANTHER" id="PTHR31987">
    <property type="entry name" value="GLUTAMINASE A-RELATED"/>
    <property type="match status" value="1"/>
</dbReference>
<evidence type="ECO:0000259" key="2">
    <source>
        <dbReference type="Pfam" id="PF17168"/>
    </source>
</evidence>